<sequence>MLIKTQMNDGSYLMLDERIGTLNDGNFYAIINGEMVRGNLSKVESALGIKKKTKPSNKNHKWVAKFTPEMSTYGYAAITKGESFEVHLERWCNRSDAMKEARDWWREHHGGPYGVKAKISVRIRKSYEEYNYD</sequence>
<accession>A0A219YCP7</accession>
<dbReference type="Proteomes" id="UP000225215">
    <property type="component" value="Segment"/>
</dbReference>
<name>A0A219YCP7_9CAUD</name>
<reference evidence="1 2" key="1">
    <citation type="journal article" date="2017" name="Sci. Rep.">
        <title>Characterization and diversity of phages infecting Aeromonas salmonicida subsp. salmonicida.</title>
        <authorList>
            <person name="Vincent A.T."/>
            <person name="Paquet V.E."/>
            <person name="Bernatchez A."/>
            <person name="Tremblay D.M."/>
            <person name="Moineau S."/>
            <person name="Charette S.J."/>
        </authorList>
    </citation>
    <scope>NUCLEOTIDE SEQUENCE [LARGE SCALE GENOMIC DNA]</scope>
</reference>
<protein>
    <submittedName>
        <fullName evidence="1">Uncharacterized protein</fullName>
    </submittedName>
</protein>
<dbReference type="EMBL" id="KY290955">
    <property type="protein sequence ID" value="APU01725.1"/>
    <property type="molecule type" value="Genomic_DNA"/>
</dbReference>
<organism evidence="1 2">
    <name type="scientific">Aeromonas phage 65.2</name>
    <dbReference type="NCBI Taxonomy" id="1932896"/>
    <lineage>
        <taxon>Viruses</taxon>
        <taxon>Duplodnaviria</taxon>
        <taxon>Heunggongvirae</taxon>
        <taxon>Uroviricota</taxon>
        <taxon>Caudoviricetes</taxon>
        <taxon>Pantevenvirales</taxon>
        <taxon>Straboviridae</taxon>
        <taxon>Emmerichvirinae</taxon>
        <taxon>Ishigurovirus</taxon>
        <taxon>Ishigurovirus osborne</taxon>
    </lineage>
</organism>
<evidence type="ECO:0000313" key="2">
    <source>
        <dbReference type="Proteomes" id="UP000225215"/>
    </source>
</evidence>
<evidence type="ECO:0000313" key="1">
    <source>
        <dbReference type="EMBL" id="APU01725.1"/>
    </source>
</evidence>
<proteinExistence type="predicted"/>